<dbReference type="OrthoDB" id="2590590at2759"/>
<proteinExistence type="predicted"/>
<organism evidence="1 2">
    <name type="scientific">Kalmanozyma brasiliensis (strain GHG001)</name>
    <name type="common">Yeast</name>
    <name type="synonym">Pseudozyma brasiliensis</name>
    <dbReference type="NCBI Taxonomy" id="1365824"/>
    <lineage>
        <taxon>Eukaryota</taxon>
        <taxon>Fungi</taxon>
        <taxon>Dikarya</taxon>
        <taxon>Basidiomycota</taxon>
        <taxon>Ustilaginomycotina</taxon>
        <taxon>Ustilaginomycetes</taxon>
        <taxon>Ustilaginales</taxon>
        <taxon>Ustilaginaceae</taxon>
        <taxon>Kalmanozyma</taxon>
    </lineage>
</organism>
<gene>
    <name evidence="1" type="ORF">PSEUBRA_SCAF3g03540</name>
</gene>
<evidence type="ECO:0000313" key="2">
    <source>
        <dbReference type="Proteomes" id="UP000019377"/>
    </source>
</evidence>
<dbReference type="Proteomes" id="UP000019377">
    <property type="component" value="Unassembled WGS sequence"/>
</dbReference>
<protein>
    <submittedName>
        <fullName evidence="1">Uncharacterized protein</fullName>
    </submittedName>
</protein>
<dbReference type="HOGENOM" id="CLU_2441800_0_0_1"/>
<reference evidence="2" key="1">
    <citation type="journal article" date="2013" name="Genome Announc.">
        <title>Draft genome sequence of Pseudozyma brasiliensis sp. nov. strain GHG001, a high producer of endo-1,4-xylanase isolated from an insect pest of sugarcane.</title>
        <authorList>
            <person name="Oliveira J.V.D.C."/>
            <person name="dos Santos R.A.C."/>
            <person name="Borges T.A."/>
            <person name="Riano-Pachon D.M."/>
            <person name="Goldman G.H."/>
        </authorList>
    </citation>
    <scope>NUCLEOTIDE SEQUENCE [LARGE SCALE GENOMIC DNA]</scope>
    <source>
        <strain evidence="2">GHG001</strain>
    </source>
</reference>
<sequence length="90" mass="9419">MPLEADFDLLPESELELIPLSPDTGYLRANGSLVQATEIEAPEAANDESPGGQESAANAMLPDLAGDAGIIAFDWRGADDFRIFTVGIAG</sequence>
<name>V5ELV3_KALBG</name>
<accession>V5ELV3</accession>
<dbReference type="EMBL" id="KI545873">
    <property type="protein sequence ID" value="EST06045.1"/>
    <property type="molecule type" value="Genomic_DNA"/>
</dbReference>
<dbReference type="STRING" id="1365824.V5ELV3"/>
<evidence type="ECO:0000313" key="1">
    <source>
        <dbReference type="EMBL" id="EST06045.1"/>
    </source>
</evidence>
<dbReference type="AlphaFoldDB" id="V5ELV3"/>
<keyword evidence="2" id="KW-1185">Reference proteome</keyword>